<protein>
    <recommendedName>
        <fullName evidence="1">Non-structural maintenance of chromosomes element 4</fullName>
    </recommendedName>
</protein>
<comment type="similarity">
    <text evidence="1">Belongs to the NSE4 family.</text>
</comment>
<dbReference type="PANTHER" id="PTHR16140">
    <property type="entry name" value="NON-STRUCTURAL MAINTENANCE OF CHROMOSOMES ELEMENT 4"/>
    <property type="match status" value="1"/>
</dbReference>
<organism evidence="2 3">
    <name type="scientific">Datura stramonium</name>
    <name type="common">Jimsonweed</name>
    <name type="synonym">Common thornapple</name>
    <dbReference type="NCBI Taxonomy" id="4076"/>
    <lineage>
        <taxon>Eukaryota</taxon>
        <taxon>Viridiplantae</taxon>
        <taxon>Streptophyta</taxon>
        <taxon>Embryophyta</taxon>
        <taxon>Tracheophyta</taxon>
        <taxon>Spermatophyta</taxon>
        <taxon>Magnoliopsida</taxon>
        <taxon>eudicotyledons</taxon>
        <taxon>Gunneridae</taxon>
        <taxon>Pentapetalae</taxon>
        <taxon>asterids</taxon>
        <taxon>lamiids</taxon>
        <taxon>Solanales</taxon>
        <taxon>Solanaceae</taxon>
        <taxon>Solanoideae</taxon>
        <taxon>Datureae</taxon>
        <taxon>Datura</taxon>
    </lineage>
</organism>
<keyword evidence="1" id="KW-0233">DNA recombination</keyword>
<gene>
    <name evidence="2" type="ORF">HAX54_044011</name>
</gene>
<keyword evidence="1" id="KW-0539">Nucleus</keyword>
<accession>A0ABS8W5C7</accession>
<dbReference type="PANTHER" id="PTHR16140:SF21">
    <property type="entry name" value="NON-STRUCTURAL MAINTENANCE OF CHROMOSOMES ELEMENT 4"/>
    <property type="match status" value="1"/>
</dbReference>
<comment type="function">
    <text evidence="1">Component of the SMC5-SMC6 complex, that promotes sister chromatid alignment after DNA damage and facilitates double-stranded DNA breaks (DSBs) repair via homologous recombination between sister chromatids.</text>
</comment>
<name>A0ABS8W5C7_DATST</name>
<dbReference type="InterPro" id="IPR027786">
    <property type="entry name" value="Nse4/EID"/>
</dbReference>
<dbReference type="Proteomes" id="UP000823775">
    <property type="component" value="Unassembled WGS sequence"/>
</dbReference>
<keyword evidence="3" id="KW-1185">Reference proteome</keyword>
<evidence type="ECO:0000313" key="3">
    <source>
        <dbReference type="Proteomes" id="UP000823775"/>
    </source>
</evidence>
<evidence type="ECO:0000313" key="2">
    <source>
        <dbReference type="EMBL" id="MCE2056072.1"/>
    </source>
</evidence>
<evidence type="ECO:0000256" key="1">
    <source>
        <dbReference type="RuleBase" id="RU365071"/>
    </source>
</evidence>
<keyword evidence="1" id="KW-0227">DNA damage</keyword>
<keyword evidence="1" id="KW-0234">DNA repair</keyword>
<dbReference type="EMBL" id="JACEIK010006663">
    <property type="protein sequence ID" value="MCE2056072.1"/>
    <property type="molecule type" value="Genomic_DNA"/>
</dbReference>
<comment type="subcellular location">
    <subcellularLocation>
        <location evidence="1">Nucleus</location>
    </subcellularLocation>
</comment>
<comment type="subunit">
    <text evidence="1">Component of the SMC5-SMC6 complex.</text>
</comment>
<proteinExistence type="inferred from homology"/>
<comment type="caution">
    <text evidence="2">The sequence shown here is derived from an EMBL/GenBank/DDBJ whole genome shotgun (WGS) entry which is preliminary data.</text>
</comment>
<reference evidence="2 3" key="1">
    <citation type="journal article" date="2021" name="BMC Genomics">
        <title>Datura genome reveals duplications of psychoactive alkaloid biosynthetic genes and high mutation rate following tissue culture.</title>
        <authorList>
            <person name="Rajewski A."/>
            <person name="Carter-House D."/>
            <person name="Stajich J."/>
            <person name="Litt A."/>
        </authorList>
    </citation>
    <scope>NUCLEOTIDE SEQUENCE [LARGE SCALE GENOMIC DNA]</scope>
    <source>
        <strain evidence="2">AR-01</strain>
    </source>
</reference>
<sequence>MFNNAIVYYPEENHQHTVALELRAIIVREMKGKDDTGGVDSRKFKDITKEIEISHNEVKKPREQVTDVEALLDLTRILVSSVRSRFADGVTPYMFISSLLGVFGERHAKGLSQNANTLR</sequence>